<protein>
    <submittedName>
        <fullName evidence="2">Uncharacterized protein</fullName>
    </submittedName>
</protein>
<reference evidence="2 3" key="1">
    <citation type="submission" date="2024-02" db="EMBL/GenBank/DDBJ databases">
        <title>Microbulbifer aestuariivivens NBRC 112533.</title>
        <authorList>
            <person name="Ichikawa N."/>
            <person name="Katano-Makiyama Y."/>
            <person name="Hidaka K."/>
        </authorList>
    </citation>
    <scope>NUCLEOTIDE SEQUENCE [LARGE SCALE GENOMIC DNA]</scope>
    <source>
        <strain evidence="2 3">NBRC 112533</strain>
    </source>
</reference>
<keyword evidence="1" id="KW-0472">Membrane</keyword>
<feature type="transmembrane region" description="Helical" evidence="1">
    <location>
        <begin position="20"/>
        <end position="41"/>
    </location>
</feature>
<evidence type="ECO:0000313" key="2">
    <source>
        <dbReference type="EMBL" id="GAA5524580.1"/>
    </source>
</evidence>
<accession>A0ABP9WN91</accession>
<dbReference type="EMBL" id="BAABRT010000007">
    <property type="protein sequence ID" value="GAA5524580.1"/>
    <property type="molecule type" value="Genomic_DNA"/>
</dbReference>
<dbReference type="Proteomes" id="UP001408594">
    <property type="component" value="Unassembled WGS sequence"/>
</dbReference>
<comment type="caution">
    <text evidence="2">The sequence shown here is derived from an EMBL/GenBank/DDBJ whole genome shotgun (WGS) entry which is preliminary data.</text>
</comment>
<evidence type="ECO:0000256" key="1">
    <source>
        <dbReference type="SAM" id="Phobius"/>
    </source>
</evidence>
<evidence type="ECO:0000313" key="3">
    <source>
        <dbReference type="Proteomes" id="UP001408594"/>
    </source>
</evidence>
<dbReference type="RefSeq" id="WP_345549654.1">
    <property type="nucleotide sequence ID" value="NZ_BAABRT010000007.1"/>
</dbReference>
<name>A0ABP9WN91_9GAMM</name>
<gene>
    <name evidence="2" type="ORF">Maes01_01137</name>
</gene>
<sequence length="77" mass="8426">MSNLFDRFARCRRARRIVGWVGLALVLPFAIWLLLAALQLAPSLVAVFGVPGLRMPAAVVISGLLIAAIGFWDYDND</sequence>
<keyword evidence="1" id="KW-0812">Transmembrane</keyword>
<keyword evidence="3" id="KW-1185">Reference proteome</keyword>
<feature type="transmembrane region" description="Helical" evidence="1">
    <location>
        <begin position="53"/>
        <end position="72"/>
    </location>
</feature>
<proteinExistence type="predicted"/>
<organism evidence="2 3">
    <name type="scientific">Microbulbifer aestuariivivens</name>
    <dbReference type="NCBI Taxonomy" id="1908308"/>
    <lineage>
        <taxon>Bacteria</taxon>
        <taxon>Pseudomonadati</taxon>
        <taxon>Pseudomonadota</taxon>
        <taxon>Gammaproteobacteria</taxon>
        <taxon>Cellvibrionales</taxon>
        <taxon>Microbulbiferaceae</taxon>
        <taxon>Microbulbifer</taxon>
    </lineage>
</organism>
<keyword evidence="1" id="KW-1133">Transmembrane helix</keyword>